<proteinExistence type="predicted"/>
<accession>A0A5C6QD60</accession>
<reference evidence="2 4" key="1">
    <citation type="submission" date="2019-07" db="EMBL/GenBank/DDBJ databases">
        <title>Genomes of sea-ice associated Colwellia species.</title>
        <authorList>
            <person name="Bowman J.P."/>
        </authorList>
    </citation>
    <scope>NUCLEOTIDE SEQUENCE [LARGE SCALE GENOMIC DNA]</scope>
    <source>
        <strain evidence="1 3">ACAM 607</strain>
        <strain evidence="2 4">IC036</strain>
    </source>
</reference>
<evidence type="ECO:0000313" key="2">
    <source>
        <dbReference type="EMBL" id="TWX66946.1"/>
    </source>
</evidence>
<dbReference type="InterPro" id="IPR009659">
    <property type="entry name" value="DUF1249"/>
</dbReference>
<organism evidence="2 4">
    <name type="scientific">Colwellia hornerae</name>
    <dbReference type="NCBI Taxonomy" id="89402"/>
    <lineage>
        <taxon>Bacteria</taxon>
        <taxon>Pseudomonadati</taxon>
        <taxon>Pseudomonadota</taxon>
        <taxon>Gammaproteobacteria</taxon>
        <taxon>Alteromonadales</taxon>
        <taxon>Colwelliaceae</taxon>
        <taxon>Colwellia</taxon>
    </lineage>
</organism>
<name>A0A5C6QD60_9GAMM</name>
<evidence type="ECO:0000313" key="1">
    <source>
        <dbReference type="EMBL" id="TWX57443.1"/>
    </source>
</evidence>
<dbReference type="Proteomes" id="UP000321917">
    <property type="component" value="Unassembled WGS sequence"/>
</dbReference>
<dbReference type="PANTHER" id="PTHR38774:SF1">
    <property type="entry name" value="CYTOPLASMIC PROTEIN"/>
    <property type="match status" value="1"/>
</dbReference>
<gene>
    <name evidence="1" type="ORF">ESZ26_13500</name>
    <name evidence="2" type="ORF">ESZ27_09650</name>
</gene>
<sequence length="169" mass="19979">MIKQSKKYQPRLSTLMNLCEVNYMFLIRLLASHNDEEAVGDERCFFISDFLSYNIKILEITRYTSLVSICQELPKTKRATAVEENSVDNNDNKTVFDHILRPKMTIRLYHDARMAEVISNQDIKQVKPRYDYPNSKMHLPDEKEQINQFLKEWLQLCLKLGQVNLSLFE</sequence>
<dbReference type="PANTHER" id="PTHR38774">
    <property type="entry name" value="CYTOPLASMIC PROTEIN-RELATED"/>
    <property type="match status" value="1"/>
</dbReference>
<evidence type="ECO:0000313" key="3">
    <source>
        <dbReference type="Proteomes" id="UP000321525"/>
    </source>
</evidence>
<dbReference type="AlphaFoldDB" id="A0A5C6QD60"/>
<dbReference type="Pfam" id="PF06853">
    <property type="entry name" value="DUF1249"/>
    <property type="match status" value="1"/>
</dbReference>
<dbReference type="EMBL" id="VOLR01000019">
    <property type="protein sequence ID" value="TWX57443.1"/>
    <property type="molecule type" value="Genomic_DNA"/>
</dbReference>
<evidence type="ECO:0000313" key="4">
    <source>
        <dbReference type="Proteomes" id="UP000321917"/>
    </source>
</evidence>
<dbReference type="Proteomes" id="UP000321525">
    <property type="component" value="Unassembled WGS sequence"/>
</dbReference>
<dbReference type="OrthoDB" id="9793663at2"/>
<dbReference type="RefSeq" id="WP_146800003.1">
    <property type="nucleotide sequence ID" value="NZ_VOLP01000018.1"/>
</dbReference>
<keyword evidence="3" id="KW-1185">Reference proteome</keyword>
<dbReference type="EMBL" id="VOLQ01000016">
    <property type="protein sequence ID" value="TWX66946.1"/>
    <property type="molecule type" value="Genomic_DNA"/>
</dbReference>
<comment type="caution">
    <text evidence="2">The sequence shown here is derived from an EMBL/GenBank/DDBJ whole genome shotgun (WGS) entry which is preliminary data.</text>
</comment>
<protein>
    <submittedName>
        <fullName evidence="2">DUF1249 domain-containing protein</fullName>
    </submittedName>
</protein>